<dbReference type="GO" id="GO:0047372">
    <property type="term" value="F:monoacylglycerol lipase activity"/>
    <property type="evidence" value="ECO:0007669"/>
    <property type="project" value="TreeGrafter"/>
</dbReference>
<sequence>MPIIESVYKAPYFFRKGFVSTVYSGLFRKVNGLIQKRERITLSDGDFLDLDWSYSEGKTERLIIILHGLEGNAQRHYMAGTAKLFNQNQIDAVSVNFRGCSGEDNLSYRSYHSGDTGDLEQVIQHILNTTEYSGIYIKGFSLGGNVALKYLGENQNIPEQIKAGIAVSVPCFLAGSAKELHTLKNKPFHDKFKYNLKEKLIIKKLKHTDKLNDTDITSIKTLYDFDNLYTSKAHGFKDAQDYYKQSSSLQFLPNIHIPTLLINALNDSFLSAECYPVKEAKNNPNLFLEMPNHGGHVGFFQFGGFYYNEKRALEFIEQNDK</sequence>
<protein>
    <recommendedName>
        <fullName evidence="5">AB hydrolase-1 domain-containing protein</fullName>
    </recommendedName>
</protein>
<evidence type="ECO:0000313" key="7">
    <source>
        <dbReference type="Proteomes" id="UP000245430"/>
    </source>
</evidence>
<dbReference type="PIRSF" id="PIRSF005211">
    <property type="entry name" value="Ab_hydro_YheT"/>
    <property type="match status" value="1"/>
</dbReference>
<keyword evidence="7" id="KW-1185">Reference proteome</keyword>
<evidence type="ECO:0000256" key="2">
    <source>
        <dbReference type="ARBA" id="ARBA00022487"/>
    </source>
</evidence>
<dbReference type="InterPro" id="IPR029058">
    <property type="entry name" value="AB_hydrolase_fold"/>
</dbReference>
<evidence type="ECO:0000256" key="3">
    <source>
        <dbReference type="ARBA" id="ARBA00022801"/>
    </source>
</evidence>
<dbReference type="PANTHER" id="PTHR10794:SF94">
    <property type="entry name" value="ESTERASE YHET-RELATED"/>
    <property type="match status" value="1"/>
</dbReference>
<feature type="active site" description="Charge relay system" evidence="4">
    <location>
        <position position="141"/>
    </location>
</feature>
<keyword evidence="2" id="KW-0719">Serine esterase</keyword>
<evidence type="ECO:0000256" key="4">
    <source>
        <dbReference type="PIRSR" id="PIRSR005211-1"/>
    </source>
</evidence>
<dbReference type="InterPro" id="IPR012020">
    <property type="entry name" value="ABHD4"/>
</dbReference>
<accession>A0A316EA05</accession>
<dbReference type="RefSeq" id="WP_109681592.1">
    <property type="nucleotide sequence ID" value="NZ_QGGP01000002.1"/>
</dbReference>
<dbReference type="Pfam" id="PF00561">
    <property type="entry name" value="Abhydrolase_1"/>
    <property type="match status" value="1"/>
</dbReference>
<dbReference type="EMBL" id="QGGP01000002">
    <property type="protein sequence ID" value="PWK19710.1"/>
    <property type="molecule type" value="Genomic_DNA"/>
</dbReference>
<dbReference type="GO" id="GO:0034338">
    <property type="term" value="F:short-chain carboxylesterase activity"/>
    <property type="evidence" value="ECO:0007669"/>
    <property type="project" value="TreeGrafter"/>
</dbReference>
<keyword evidence="3" id="KW-0378">Hydrolase</keyword>
<dbReference type="PANTHER" id="PTHR10794">
    <property type="entry name" value="ABHYDROLASE DOMAIN-CONTAINING PROTEIN"/>
    <property type="match status" value="1"/>
</dbReference>
<feature type="active site" description="Charge relay system" evidence="4">
    <location>
        <position position="267"/>
    </location>
</feature>
<comment type="caution">
    <text evidence="6">The sequence shown here is derived from an EMBL/GenBank/DDBJ whole genome shotgun (WGS) entry which is preliminary data.</text>
</comment>
<dbReference type="PROSITE" id="PS01133">
    <property type="entry name" value="UPF0017"/>
    <property type="match status" value="1"/>
</dbReference>
<gene>
    <name evidence="6" type="ORF">LX78_01060</name>
</gene>
<dbReference type="Proteomes" id="UP000245430">
    <property type="component" value="Unassembled WGS sequence"/>
</dbReference>
<dbReference type="SUPFAM" id="SSF53474">
    <property type="entry name" value="alpha/beta-Hydrolases"/>
    <property type="match status" value="1"/>
</dbReference>
<feature type="active site" description="Charge relay system" evidence="4">
    <location>
        <position position="296"/>
    </location>
</feature>
<evidence type="ECO:0000256" key="1">
    <source>
        <dbReference type="ARBA" id="ARBA00010884"/>
    </source>
</evidence>
<dbReference type="OrthoDB" id="332676at2"/>
<organism evidence="6 7">
    <name type="scientific">Xanthomarina spongicola</name>
    <dbReference type="NCBI Taxonomy" id="570520"/>
    <lineage>
        <taxon>Bacteria</taxon>
        <taxon>Pseudomonadati</taxon>
        <taxon>Bacteroidota</taxon>
        <taxon>Flavobacteriia</taxon>
        <taxon>Flavobacteriales</taxon>
        <taxon>Flavobacteriaceae</taxon>
        <taxon>Xanthomarina</taxon>
    </lineage>
</organism>
<proteinExistence type="inferred from homology"/>
<evidence type="ECO:0000259" key="5">
    <source>
        <dbReference type="Pfam" id="PF00561"/>
    </source>
</evidence>
<comment type="similarity">
    <text evidence="1">Belongs to the AB hydrolase superfamily. AB hydrolase 4 family.</text>
</comment>
<feature type="domain" description="AB hydrolase-1" evidence="5">
    <location>
        <begin position="62"/>
        <end position="301"/>
    </location>
</feature>
<dbReference type="InterPro" id="IPR000073">
    <property type="entry name" value="AB_hydrolase_1"/>
</dbReference>
<reference evidence="6 7" key="1">
    <citation type="submission" date="2018-05" db="EMBL/GenBank/DDBJ databases">
        <title>Genomic Encyclopedia of Archaeal and Bacterial Type Strains, Phase II (KMG-II): from individual species to whole genera.</title>
        <authorList>
            <person name="Goeker M."/>
        </authorList>
    </citation>
    <scope>NUCLEOTIDE SEQUENCE [LARGE SCALE GENOMIC DNA]</scope>
    <source>
        <strain evidence="6 7">DSM 22637</strain>
    </source>
</reference>
<dbReference type="InterPro" id="IPR000952">
    <property type="entry name" value="AB_hydrolase_4_CS"/>
</dbReference>
<dbReference type="InterPro" id="IPR050960">
    <property type="entry name" value="AB_hydrolase_4_sf"/>
</dbReference>
<dbReference type="AlphaFoldDB" id="A0A316EA05"/>
<name>A0A316EA05_9FLAO</name>
<evidence type="ECO:0000313" key="6">
    <source>
        <dbReference type="EMBL" id="PWK19710.1"/>
    </source>
</evidence>
<dbReference type="Gene3D" id="3.40.50.1820">
    <property type="entry name" value="alpha/beta hydrolase"/>
    <property type="match status" value="1"/>
</dbReference>